<dbReference type="InterPro" id="IPR025101">
    <property type="entry name" value="DUF4012"/>
</dbReference>
<gene>
    <name evidence="2" type="ORF">UW68_C0052G0002</name>
</gene>
<organism evidence="2 3">
    <name type="scientific">Candidatus Collierbacteria bacterium GW2011_GWB1_44_6</name>
    <dbReference type="NCBI Taxonomy" id="1618384"/>
    <lineage>
        <taxon>Bacteria</taxon>
        <taxon>Candidatus Collieribacteriota</taxon>
    </lineage>
</organism>
<accession>A0A0G1LSY5</accession>
<dbReference type="Pfam" id="PF13196">
    <property type="entry name" value="DUF4012"/>
    <property type="match status" value="1"/>
</dbReference>
<name>A0A0G1LSY5_9BACT</name>
<dbReference type="EMBL" id="LCJG01000052">
    <property type="protein sequence ID" value="KKT71937.1"/>
    <property type="molecule type" value="Genomic_DNA"/>
</dbReference>
<proteinExistence type="predicted"/>
<dbReference type="Proteomes" id="UP000034835">
    <property type="component" value="Unassembled WGS sequence"/>
</dbReference>
<dbReference type="STRING" id="1618384.UW68_C0052G0002"/>
<evidence type="ECO:0000256" key="1">
    <source>
        <dbReference type="SAM" id="Phobius"/>
    </source>
</evidence>
<keyword evidence="1" id="KW-1133">Transmembrane helix</keyword>
<evidence type="ECO:0000313" key="2">
    <source>
        <dbReference type="EMBL" id="KKT71937.1"/>
    </source>
</evidence>
<dbReference type="AlphaFoldDB" id="A0A0G1LSY5"/>
<keyword evidence="1" id="KW-0812">Transmembrane</keyword>
<keyword evidence="1" id="KW-0472">Membrane</keyword>
<feature type="transmembrane region" description="Helical" evidence="1">
    <location>
        <begin position="9"/>
        <end position="29"/>
    </location>
</feature>
<comment type="caution">
    <text evidence="2">The sequence shown here is derived from an EMBL/GenBank/DDBJ whole genome shotgun (WGS) entry which is preliminary data.</text>
</comment>
<protein>
    <submittedName>
        <fullName evidence="2">Uncharacterized protein</fullName>
    </submittedName>
</protein>
<evidence type="ECO:0000313" key="3">
    <source>
        <dbReference type="Proteomes" id="UP000034835"/>
    </source>
</evidence>
<sequence>MYNCLVKRFLFLFLSVFFSVLIILIVPFAKTIKPYLPFASYFLGLEKPTSYLVLLGNDTEMRANGGFTGSYAKIILSPVIPTDLSAVAEVEGSPSTVIPAKAGIHQIFSSFKPSLDLTFQDIYVPNGQIAGLFVEPPEPIQQAFGHGTWELANADWEPDFPTSAKTLRWFMEKGKEINPDILVLLNLTTIKNILDVVGSFPVPEHNATITPSNLYLFLQGKAEINFFPGSTQKKDTLTAVGNALIKKIKTLSIPKKLQIISILYQDFQNQNLLVHSTNEDFQSFLVRHNLAGELKPEALDTYSLVETNLGANKANQFVTRQTTHIITRQSTPPPVIPTTVEGSPSTTVIPGLTRNPSDSTEIIHHQVQLSLNNSSPDPNPKPPFHYGGNYIAYLRFFIPATAKNITIKQSPPPATVIPGTPFSNIPEPNPEIIPKYGLTEVGFWHTTLAGGSSTVDLSYDLPHTSQEDYSLSILKQHGMVTSPQTLDIFGKKLATNLLFSFRY</sequence>
<reference evidence="2 3" key="1">
    <citation type="journal article" date="2015" name="Nature">
        <title>rRNA introns, odd ribosomes, and small enigmatic genomes across a large radiation of phyla.</title>
        <authorList>
            <person name="Brown C.T."/>
            <person name="Hug L.A."/>
            <person name="Thomas B.C."/>
            <person name="Sharon I."/>
            <person name="Castelle C.J."/>
            <person name="Singh A."/>
            <person name="Wilkins M.J."/>
            <person name="Williams K.H."/>
            <person name="Banfield J.F."/>
        </authorList>
    </citation>
    <scope>NUCLEOTIDE SEQUENCE [LARGE SCALE GENOMIC DNA]</scope>
</reference>